<dbReference type="InterPro" id="IPR020892">
    <property type="entry name" value="Cyclophilin-type_PPIase_CS"/>
</dbReference>
<evidence type="ECO:0000313" key="7">
    <source>
        <dbReference type="Proteomes" id="UP000832034"/>
    </source>
</evidence>
<dbReference type="Proteomes" id="UP000832034">
    <property type="component" value="Chromosome"/>
</dbReference>
<evidence type="ECO:0000256" key="2">
    <source>
        <dbReference type="ARBA" id="ARBA00023110"/>
    </source>
</evidence>
<dbReference type="Pfam" id="PF00160">
    <property type="entry name" value="Pro_isomerase"/>
    <property type="match status" value="1"/>
</dbReference>
<dbReference type="EMBL" id="CP091512">
    <property type="protein sequence ID" value="UOO93052.1"/>
    <property type="molecule type" value="Genomic_DNA"/>
</dbReference>
<accession>A0ABY4EBC1</accession>
<proteinExistence type="inferred from homology"/>
<dbReference type="PROSITE" id="PS50072">
    <property type="entry name" value="CSA_PPIASE_2"/>
    <property type="match status" value="1"/>
</dbReference>
<keyword evidence="3 4" id="KW-0413">Isomerase</keyword>
<evidence type="ECO:0000256" key="4">
    <source>
        <dbReference type="RuleBase" id="RU363019"/>
    </source>
</evidence>
<dbReference type="EC" id="5.2.1.8" evidence="4"/>
<comment type="similarity">
    <text evidence="1 4">Belongs to the cyclophilin-type PPIase family.</text>
</comment>
<sequence length="190" mass="20575">MMKKSLFASLLLSVAMSSFAATPVRIETSVGNIDLVLDEKKAPTTVKNFVSYANKGFYNGTIFHRVIDGFMIQGGGFTSDMAQKPTDKPINNEASNGLKNNSYTIAMARTQAPHSATSQFFINTKNNDALNYRGPTPSGAGYAVFGYVSNDASKKVVDQISKTKTSRKNGHSDVPVTPIVIRKVTVLKTQ</sequence>
<name>A0ABY4EBC1_VITST</name>
<feature type="domain" description="PPIase cyclophilin-type" evidence="5">
    <location>
        <begin position="27"/>
        <end position="186"/>
    </location>
</feature>
<dbReference type="GO" id="GO:0016853">
    <property type="term" value="F:isomerase activity"/>
    <property type="evidence" value="ECO:0007669"/>
    <property type="project" value="UniProtKB-KW"/>
</dbReference>
<protein>
    <recommendedName>
        <fullName evidence="4">Peptidyl-prolyl cis-trans isomerase</fullName>
        <shortName evidence="4">PPIase</shortName>
        <ecNumber evidence="4">5.2.1.8</ecNumber>
    </recommendedName>
</protein>
<gene>
    <name evidence="6" type="ORF">LVJ81_03200</name>
</gene>
<keyword evidence="4" id="KW-0732">Signal</keyword>
<dbReference type="InterPro" id="IPR029000">
    <property type="entry name" value="Cyclophilin-like_dom_sf"/>
</dbReference>
<reference evidence="6" key="2">
    <citation type="journal article" date="2022" name="Res Sq">
        <title>Evolution of multicellular longitudinally dividing oral cavity symbionts (Neisseriaceae).</title>
        <authorList>
            <person name="Nyongesa S."/>
            <person name="Weber P."/>
            <person name="Bernet E."/>
            <person name="Pullido F."/>
            <person name="Nieckarz M."/>
            <person name="Delaby M."/>
            <person name="Nieves C."/>
            <person name="Viehboeck T."/>
            <person name="Krause N."/>
            <person name="Rivera-Millot A."/>
            <person name="Nakamura A."/>
            <person name="Vischer N."/>
            <person name="VanNieuwenhze M."/>
            <person name="Brun Y."/>
            <person name="Cava F."/>
            <person name="Bulgheresi S."/>
            <person name="Veyrier F."/>
        </authorList>
    </citation>
    <scope>NUCLEOTIDE SEQUENCE</scope>
    <source>
        <strain evidence="6">SAG 1488-6</strain>
    </source>
</reference>
<keyword evidence="7" id="KW-1185">Reference proteome</keyword>
<reference evidence="6" key="1">
    <citation type="submission" date="2021-12" db="EMBL/GenBank/DDBJ databases">
        <authorList>
            <person name="Veyrier F.J."/>
        </authorList>
    </citation>
    <scope>NUCLEOTIDE SEQUENCE</scope>
    <source>
        <strain evidence="6">SAG 1488-6</strain>
    </source>
</reference>
<comment type="catalytic activity">
    <reaction evidence="4">
        <text>[protein]-peptidylproline (omega=180) = [protein]-peptidylproline (omega=0)</text>
        <dbReference type="Rhea" id="RHEA:16237"/>
        <dbReference type="Rhea" id="RHEA-COMP:10747"/>
        <dbReference type="Rhea" id="RHEA-COMP:10748"/>
        <dbReference type="ChEBI" id="CHEBI:83833"/>
        <dbReference type="ChEBI" id="CHEBI:83834"/>
        <dbReference type="EC" id="5.2.1.8"/>
    </reaction>
</comment>
<feature type="chain" id="PRO_5044951052" description="Peptidyl-prolyl cis-trans isomerase" evidence="4">
    <location>
        <begin position="21"/>
        <end position="190"/>
    </location>
</feature>
<dbReference type="InterPro" id="IPR044665">
    <property type="entry name" value="E_coli_cyclophilin_A-like"/>
</dbReference>
<feature type="signal peptide" evidence="4">
    <location>
        <begin position="1"/>
        <end position="20"/>
    </location>
</feature>
<dbReference type="PANTHER" id="PTHR43246">
    <property type="entry name" value="PEPTIDYL-PROLYL CIS-TRANS ISOMERASE CYP38, CHLOROPLASTIC"/>
    <property type="match status" value="1"/>
</dbReference>
<dbReference type="SUPFAM" id="SSF50891">
    <property type="entry name" value="Cyclophilin-like"/>
    <property type="match status" value="1"/>
</dbReference>
<comment type="function">
    <text evidence="4">PPIases accelerate the folding of proteins. It catalyzes the cis-trans isomerization of proline imidic peptide bonds in oligopeptides.</text>
</comment>
<dbReference type="PRINTS" id="PR00153">
    <property type="entry name" value="CSAPPISMRASE"/>
</dbReference>
<evidence type="ECO:0000256" key="1">
    <source>
        <dbReference type="ARBA" id="ARBA00007365"/>
    </source>
</evidence>
<evidence type="ECO:0000313" key="6">
    <source>
        <dbReference type="EMBL" id="UOO93052.1"/>
    </source>
</evidence>
<evidence type="ECO:0000256" key="3">
    <source>
        <dbReference type="ARBA" id="ARBA00023235"/>
    </source>
</evidence>
<evidence type="ECO:0000259" key="5">
    <source>
        <dbReference type="PROSITE" id="PS50072"/>
    </source>
</evidence>
<dbReference type="PROSITE" id="PS00170">
    <property type="entry name" value="CSA_PPIASE_1"/>
    <property type="match status" value="1"/>
</dbReference>
<dbReference type="InterPro" id="IPR002130">
    <property type="entry name" value="Cyclophilin-type_PPIase_dom"/>
</dbReference>
<organism evidence="6 7">
    <name type="scientific">Vitreoscilla stercoraria</name>
    <dbReference type="NCBI Taxonomy" id="61"/>
    <lineage>
        <taxon>Bacteria</taxon>
        <taxon>Pseudomonadati</taxon>
        <taxon>Pseudomonadota</taxon>
        <taxon>Betaproteobacteria</taxon>
        <taxon>Neisseriales</taxon>
        <taxon>Neisseriaceae</taxon>
        <taxon>Vitreoscilla</taxon>
    </lineage>
</organism>
<keyword evidence="2 4" id="KW-0697">Rotamase</keyword>
<dbReference type="Gene3D" id="2.40.100.10">
    <property type="entry name" value="Cyclophilin-like"/>
    <property type="match status" value="1"/>
</dbReference>
<dbReference type="CDD" id="cd01920">
    <property type="entry name" value="cyclophilin_EcCYP_like"/>
    <property type="match status" value="1"/>
</dbReference>